<protein>
    <submittedName>
        <fullName evidence="1">Uncharacterized protein</fullName>
    </submittedName>
</protein>
<evidence type="ECO:0000313" key="1">
    <source>
        <dbReference type="EMBL" id="EHM39947.1"/>
    </source>
</evidence>
<reference evidence="1 2" key="1">
    <citation type="submission" date="2011-08" db="EMBL/GenBank/DDBJ databases">
        <authorList>
            <person name="Weinstock G."/>
            <person name="Sodergren E."/>
            <person name="Clifton S."/>
            <person name="Fulton L."/>
            <person name="Fulton B."/>
            <person name="Courtney L."/>
            <person name="Fronick C."/>
            <person name="Harrison M."/>
            <person name="Strong C."/>
            <person name="Farmer C."/>
            <person name="Delahaunty K."/>
            <person name="Markovic C."/>
            <person name="Hall O."/>
            <person name="Minx P."/>
            <person name="Tomlinson C."/>
            <person name="Mitreva M."/>
            <person name="Hou S."/>
            <person name="Chen J."/>
            <person name="Wollam A."/>
            <person name="Pepin K.H."/>
            <person name="Johnson M."/>
            <person name="Bhonagiri V."/>
            <person name="Zhang X."/>
            <person name="Suruliraj S."/>
            <person name="Warren W."/>
            <person name="Chinwalla A."/>
            <person name="Mardis E.R."/>
            <person name="Wilson R.K."/>
        </authorList>
    </citation>
    <scope>NUCLEOTIDE SEQUENCE [LARGE SCALE GENOMIC DNA]</scope>
    <source>
        <strain evidence="1 2">ATCC 51873</strain>
    </source>
</reference>
<comment type="caution">
    <text evidence="1">The sequence shown here is derived from an EMBL/GenBank/DDBJ whole genome shotgun (WGS) entry which is preliminary data.</text>
</comment>
<proteinExistence type="predicted"/>
<dbReference type="HOGENOM" id="CLU_3310618_0_0_6"/>
<dbReference type="EMBL" id="AGCI01000087">
    <property type="protein sequence ID" value="EHM39947.1"/>
    <property type="molecule type" value="Genomic_DNA"/>
</dbReference>
<accession>G9YAG5</accession>
<dbReference type="Proteomes" id="UP000005959">
    <property type="component" value="Unassembled WGS sequence"/>
</dbReference>
<gene>
    <name evidence="1" type="ORF">HMPREF0454_03589</name>
</gene>
<name>G9YAG5_HAFAL</name>
<organism evidence="1 2">
    <name type="scientific">Hafnia alvei ATCC 51873</name>
    <dbReference type="NCBI Taxonomy" id="1002364"/>
    <lineage>
        <taxon>Bacteria</taxon>
        <taxon>Pseudomonadati</taxon>
        <taxon>Pseudomonadota</taxon>
        <taxon>Gammaproteobacteria</taxon>
        <taxon>Enterobacterales</taxon>
        <taxon>Hafniaceae</taxon>
        <taxon>Hafnia</taxon>
    </lineage>
</organism>
<sequence>MVLFLEQALRAEFTGCLRSRYLKMAYLPVCYILKKRIAA</sequence>
<dbReference type="AlphaFoldDB" id="G9YAG5"/>
<evidence type="ECO:0000313" key="2">
    <source>
        <dbReference type="Proteomes" id="UP000005959"/>
    </source>
</evidence>